<dbReference type="EMBL" id="QKZR01000023">
    <property type="protein sequence ID" value="PZX36176.1"/>
    <property type="molecule type" value="Genomic_DNA"/>
</dbReference>
<evidence type="ECO:0000313" key="1">
    <source>
        <dbReference type="EMBL" id="PZX36176.1"/>
    </source>
</evidence>
<keyword evidence="2" id="KW-1185">Reference proteome</keyword>
<organism evidence="1 2">
    <name type="scientific">Nonlabens dokdonensis</name>
    <dbReference type="NCBI Taxonomy" id="328515"/>
    <lineage>
        <taxon>Bacteria</taxon>
        <taxon>Pseudomonadati</taxon>
        <taxon>Bacteroidota</taxon>
        <taxon>Flavobacteriia</taxon>
        <taxon>Flavobacteriales</taxon>
        <taxon>Flavobacteriaceae</taxon>
        <taxon>Nonlabens</taxon>
    </lineage>
</organism>
<dbReference type="RefSeq" id="WP_015364041.1">
    <property type="nucleotide sequence ID" value="NZ_QKZR01000023.1"/>
</dbReference>
<proteinExistence type="predicted"/>
<sequence length="239" mass="28564">MDKSKDSEFKEITELKWLPFIGEKYFGSEKKVVIIGESHYRDDNQKSIDWNNKPTFTRDIHKIIALEKKYDRTKVFYYLNRALFRNDSRIDTKILWSKLAFYNFVQSSMHTRKSRPNDNDYLNGWENYFKLLPILKPDFCIFIGVEASNYLKTAIKKSDFKIIDFKKSEKINGTFPREVKIEHSNGKVTKLLFIKHTSNFFSWDDWNIFIKKHYENELNWIKSGVYRAKNTVGNNVYSS</sequence>
<comment type="caution">
    <text evidence="1">The sequence shown here is derived from an EMBL/GenBank/DDBJ whole genome shotgun (WGS) entry which is preliminary data.</text>
</comment>
<gene>
    <name evidence="1" type="ORF">LX97_03491</name>
</gene>
<reference evidence="1 2" key="1">
    <citation type="submission" date="2018-06" db="EMBL/GenBank/DDBJ databases">
        <title>Genomic Encyclopedia of Archaeal and Bacterial Type Strains, Phase II (KMG-II): from individual species to whole genera.</title>
        <authorList>
            <person name="Goeker M."/>
        </authorList>
    </citation>
    <scope>NUCLEOTIDE SEQUENCE [LARGE SCALE GENOMIC DNA]</scope>
    <source>
        <strain evidence="1 2">DSM 17205</strain>
    </source>
</reference>
<protein>
    <submittedName>
        <fullName evidence="1">Uracil DNA glycosylase superfamily protein</fullName>
    </submittedName>
</protein>
<dbReference type="Proteomes" id="UP000248584">
    <property type="component" value="Unassembled WGS sequence"/>
</dbReference>
<accession>A0ABX5PTH8</accession>
<name>A0ABX5PTH8_9FLAO</name>
<evidence type="ECO:0000313" key="2">
    <source>
        <dbReference type="Proteomes" id="UP000248584"/>
    </source>
</evidence>